<feature type="compositionally biased region" description="Low complexity" evidence="4">
    <location>
        <begin position="42"/>
        <end position="54"/>
    </location>
</feature>
<feature type="region of interest" description="Disordered" evidence="4">
    <location>
        <begin position="228"/>
        <end position="262"/>
    </location>
</feature>
<dbReference type="GO" id="GO:0016998">
    <property type="term" value="P:cell wall macromolecule catabolic process"/>
    <property type="evidence" value="ECO:0007669"/>
    <property type="project" value="InterPro"/>
</dbReference>
<dbReference type="AlphaFoldDB" id="A0A6P2C192"/>
<dbReference type="RefSeq" id="WP_145852626.1">
    <property type="nucleotide sequence ID" value="NZ_RPFW01000002.1"/>
</dbReference>
<organism evidence="5 6">
    <name type="scientific">Trebonia kvetii</name>
    <dbReference type="NCBI Taxonomy" id="2480626"/>
    <lineage>
        <taxon>Bacteria</taxon>
        <taxon>Bacillati</taxon>
        <taxon>Actinomycetota</taxon>
        <taxon>Actinomycetes</taxon>
        <taxon>Streptosporangiales</taxon>
        <taxon>Treboniaceae</taxon>
        <taxon>Trebonia</taxon>
    </lineage>
</organism>
<evidence type="ECO:0000256" key="1">
    <source>
        <dbReference type="ARBA" id="ARBA00010646"/>
    </source>
</evidence>
<protein>
    <recommendedName>
        <fullName evidence="7">Lysozyme</fullName>
    </recommendedName>
</protein>
<dbReference type="SMART" id="SM00641">
    <property type="entry name" value="Glyco_25"/>
    <property type="match status" value="1"/>
</dbReference>
<feature type="compositionally biased region" description="Low complexity" evidence="4">
    <location>
        <begin position="228"/>
        <end position="252"/>
    </location>
</feature>
<dbReference type="GO" id="GO:0009253">
    <property type="term" value="P:peptidoglycan catabolic process"/>
    <property type="evidence" value="ECO:0007669"/>
    <property type="project" value="InterPro"/>
</dbReference>
<feature type="compositionally biased region" description="Low complexity" evidence="4">
    <location>
        <begin position="65"/>
        <end position="79"/>
    </location>
</feature>
<dbReference type="PROSITE" id="PS51904">
    <property type="entry name" value="GLYCOSYL_HYDROL_F25_2"/>
    <property type="match status" value="1"/>
</dbReference>
<dbReference type="PANTHER" id="PTHR34135:SF2">
    <property type="entry name" value="LYSOZYME"/>
    <property type="match status" value="1"/>
</dbReference>
<dbReference type="PANTHER" id="PTHR34135">
    <property type="entry name" value="LYSOZYME"/>
    <property type="match status" value="1"/>
</dbReference>
<dbReference type="Proteomes" id="UP000460272">
    <property type="component" value="Unassembled WGS sequence"/>
</dbReference>
<reference evidence="5 6" key="1">
    <citation type="submission" date="2018-11" db="EMBL/GenBank/DDBJ databases">
        <title>Trebonia kvetii gen.nov., sp.nov., a novel acidophilic actinobacterium, and proposal of the new actinobacterial family Treboniaceae fam. nov.</title>
        <authorList>
            <person name="Rapoport D."/>
            <person name="Sagova-Mareckova M."/>
            <person name="Sedlacek I."/>
            <person name="Provaznik J."/>
            <person name="Kralova S."/>
            <person name="Pavlinic D."/>
            <person name="Benes V."/>
            <person name="Kopecky J."/>
        </authorList>
    </citation>
    <scope>NUCLEOTIDE SEQUENCE [LARGE SCALE GENOMIC DNA]</scope>
    <source>
        <strain evidence="5 6">15Tr583</strain>
    </source>
</reference>
<dbReference type="GO" id="GO:0003796">
    <property type="term" value="F:lysozyme activity"/>
    <property type="evidence" value="ECO:0007669"/>
    <property type="project" value="InterPro"/>
</dbReference>
<dbReference type="InterPro" id="IPR018077">
    <property type="entry name" value="Glyco_hydro_fam25_subgr"/>
</dbReference>
<evidence type="ECO:0008006" key="7">
    <source>
        <dbReference type="Google" id="ProtNLM"/>
    </source>
</evidence>
<feature type="compositionally biased region" description="Low complexity" evidence="4">
    <location>
        <begin position="155"/>
        <end position="186"/>
    </location>
</feature>
<dbReference type="Pfam" id="PF01183">
    <property type="entry name" value="Glyco_hydro_25"/>
    <property type="match status" value="1"/>
</dbReference>
<dbReference type="Gene3D" id="3.20.20.80">
    <property type="entry name" value="Glycosidases"/>
    <property type="match status" value="1"/>
</dbReference>
<gene>
    <name evidence="5" type="ORF">EAS64_09780</name>
</gene>
<keyword evidence="2" id="KW-0378">Hydrolase</keyword>
<feature type="compositionally biased region" description="Gly residues" evidence="4">
    <location>
        <begin position="55"/>
        <end position="64"/>
    </location>
</feature>
<feature type="region of interest" description="Disordered" evidence="4">
    <location>
        <begin position="147"/>
        <end position="214"/>
    </location>
</feature>
<dbReference type="InterPro" id="IPR017853">
    <property type="entry name" value="GH"/>
</dbReference>
<comment type="similarity">
    <text evidence="1">Belongs to the glycosyl hydrolase 25 family.</text>
</comment>
<keyword evidence="6" id="KW-1185">Reference proteome</keyword>
<evidence type="ECO:0000256" key="3">
    <source>
        <dbReference type="ARBA" id="ARBA00023295"/>
    </source>
</evidence>
<dbReference type="InterPro" id="IPR013783">
    <property type="entry name" value="Ig-like_fold"/>
</dbReference>
<sequence>MHLKSKRAIAASALALVVVGGGAVAVITMASPGPSVIAPASLPSPAGSAVTATVPGGGGAGQSGTSGPAGQPGSGQPSTAATGGSYAPGTAPESRTLTRAAGQGAPGPLAAGLLPADGAVPGARPALQAMAAARRSLTALPHSPRLLAELGGGTHATPTSSATPAKTSSGDGTASPTPTDTPAGTGSPTGTGGAPTGTGRPSGSSSALGASRAGMAPAAAGATIPAASPWATPTTATPAPTVTPTPSVTPTANTSRTLPGLDVAGYQHPVTKAYPKGQPVGWSSVATAGYKFVAIKATEGDYYVNPWAVTDMNAAKAAGLSITPYHFAIPNASGGAAQAQYTLEYSGYQPGAKMLPLMLDIEYDPYTSSDHTNICYGLTPAQMTAWVGAFVTTVKSITGLYPVIYTTANWWNTCTGGSTAFGADPMWVAAYGFTSPPMPAGWPAWTIWQYTSSGTVPGVATPGATDLDIFNPGLVGLINPGSQAAKTRARVSVSVRSLGVLAGEAVTWSAAGLPPGLAVSASGTIAGTVSASAAPVAARVYHVTISARNSAGVIEKATFAWQVRPTCAHHLTAQVCAGG</sequence>
<name>A0A6P2C192_9ACTN</name>
<feature type="compositionally biased region" description="Low complexity" evidence="4">
    <location>
        <begin position="197"/>
        <end position="214"/>
    </location>
</feature>
<feature type="region of interest" description="Disordered" evidence="4">
    <location>
        <begin position="42"/>
        <end position="93"/>
    </location>
</feature>
<evidence type="ECO:0000256" key="4">
    <source>
        <dbReference type="SAM" id="MobiDB-lite"/>
    </source>
</evidence>
<keyword evidence="3" id="KW-0326">Glycosidase</keyword>
<dbReference type="Gene3D" id="2.60.40.10">
    <property type="entry name" value="Immunoglobulins"/>
    <property type="match status" value="1"/>
</dbReference>
<comment type="caution">
    <text evidence="5">The sequence shown here is derived from an EMBL/GenBank/DDBJ whole genome shotgun (WGS) entry which is preliminary data.</text>
</comment>
<dbReference type="SUPFAM" id="SSF51445">
    <property type="entry name" value="(Trans)glycosidases"/>
    <property type="match status" value="1"/>
</dbReference>
<evidence type="ECO:0000313" key="5">
    <source>
        <dbReference type="EMBL" id="TVZ04920.1"/>
    </source>
</evidence>
<evidence type="ECO:0000256" key="2">
    <source>
        <dbReference type="ARBA" id="ARBA00022801"/>
    </source>
</evidence>
<feature type="compositionally biased region" description="Gly residues" evidence="4">
    <location>
        <begin position="187"/>
        <end position="196"/>
    </location>
</feature>
<evidence type="ECO:0000313" key="6">
    <source>
        <dbReference type="Proteomes" id="UP000460272"/>
    </source>
</evidence>
<dbReference type="EMBL" id="RPFW01000002">
    <property type="protein sequence ID" value="TVZ04920.1"/>
    <property type="molecule type" value="Genomic_DNA"/>
</dbReference>
<dbReference type="OrthoDB" id="287365at2"/>
<dbReference type="InterPro" id="IPR002053">
    <property type="entry name" value="Glyco_hydro_25"/>
</dbReference>
<accession>A0A6P2C192</accession>
<dbReference type="GO" id="GO:0016052">
    <property type="term" value="P:carbohydrate catabolic process"/>
    <property type="evidence" value="ECO:0007669"/>
    <property type="project" value="TreeGrafter"/>
</dbReference>
<proteinExistence type="inferred from homology"/>